<feature type="transmembrane region" description="Helical" evidence="1">
    <location>
        <begin position="86"/>
        <end position="105"/>
    </location>
</feature>
<sequence length="228" mass="25667">MNAPDAAAPERTTLYDRRHTRRQRAKALSHIVPALVLLTTALAAVSGAEPLTAVTILELVVGAGYILLLLREMRHLKHHPHHTERVAWLEIAGAGILALEGYHILHRHHAADLLRGTHTFHILPYLYFLIAGFYLFLAFNLYRITQRRHLHLHAEGFGGRLGLLSREFHFSWAEVAAVEPSGAAELIVHRTDGTRQQISFAHLHDGPAHRDRLVAHAQQLHQHQAEGR</sequence>
<protein>
    <submittedName>
        <fullName evidence="2">Uncharacterized protein</fullName>
    </submittedName>
</protein>
<feature type="transmembrane region" description="Helical" evidence="1">
    <location>
        <begin position="51"/>
        <end position="70"/>
    </location>
</feature>
<dbReference type="RefSeq" id="WP_244675237.1">
    <property type="nucleotide sequence ID" value="NZ_CP095046.1"/>
</dbReference>
<dbReference type="KEGG" id="hcu:MUN79_25070"/>
<dbReference type="EMBL" id="CP095046">
    <property type="protein sequence ID" value="UOQ71835.1"/>
    <property type="molecule type" value="Genomic_DNA"/>
</dbReference>
<keyword evidence="1" id="KW-1133">Transmembrane helix</keyword>
<feature type="transmembrane region" description="Helical" evidence="1">
    <location>
        <begin position="125"/>
        <end position="142"/>
    </location>
</feature>
<organism evidence="2 3">
    <name type="scientific">Hymenobacter cellulosilyticus</name>
    <dbReference type="NCBI Taxonomy" id="2932248"/>
    <lineage>
        <taxon>Bacteria</taxon>
        <taxon>Pseudomonadati</taxon>
        <taxon>Bacteroidota</taxon>
        <taxon>Cytophagia</taxon>
        <taxon>Cytophagales</taxon>
        <taxon>Hymenobacteraceae</taxon>
        <taxon>Hymenobacter</taxon>
    </lineage>
</organism>
<reference evidence="2" key="1">
    <citation type="submission" date="2022-04" db="EMBL/GenBank/DDBJ databases">
        <title>Hymenobacter sp. isolated from the air.</title>
        <authorList>
            <person name="Won M."/>
            <person name="Lee C.-M."/>
            <person name="Woen H.-Y."/>
            <person name="Kwon S.-W."/>
        </authorList>
    </citation>
    <scope>NUCLEOTIDE SEQUENCE</scope>
    <source>
        <strain evidence="2">5116S-3</strain>
    </source>
</reference>
<keyword evidence="3" id="KW-1185">Reference proteome</keyword>
<keyword evidence="1" id="KW-0812">Transmembrane</keyword>
<gene>
    <name evidence="2" type="ORF">MUN79_25070</name>
</gene>
<keyword evidence="1" id="KW-0472">Membrane</keyword>
<feature type="transmembrane region" description="Helical" evidence="1">
    <location>
        <begin position="27"/>
        <end position="45"/>
    </location>
</feature>
<accession>A0A8T9Q454</accession>
<proteinExistence type="predicted"/>
<evidence type="ECO:0000313" key="2">
    <source>
        <dbReference type="EMBL" id="UOQ71835.1"/>
    </source>
</evidence>
<dbReference type="AlphaFoldDB" id="A0A8T9Q454"/>
<dbReference type="Proteomes" id="UP000831796">
    <property type="component" value="Chromosome"/>
</dbReference>
<evidence type="ECO:0000256" key="1">
    <source>
        <dbReference type="SAM" id="Phobius"/>
    </source>
</evidence>
<evidence type="ECO:0000313" key="3">
    <source>
        <dbReference type="Proteomes" id="UP000831796"/>
    </source>
</evidence>
<name>A0A8T9Q454_9BACT</name>